<name>A0A3N1UEQ3_9BACT</name>
<dbReference type="AlphaFoldDB" id="A0A3N1UEQ3"/>
<dbReference type="Proteomes" id="UP000276223">
    <property type="component" value="Unassembled WGS sequence"/>
</dbReference>
<reference evidence="2 3" key="1">
    <citation type="submission" date="2018-11" db="EMBL/GenBank/DDBJ databases">
        <title>Genomic Encyclopedia of Type Strains, Phase IV (KMG-IV): sequencing the most valuable type-strain genomes for metagenomic binning, comparative biology and taxonomic classification.</title>
        <authorList>
            <person name="Goeker M."/>
        </authorList>
    </citation>
    <scope>NUCLEOTIDE SEQUENCE [LARGE SCALE GENOMIC DNA]</scope>
    <source>
        <strain evidence="2 3">DSM 22027</strain>
    </source>
</reference>
<keyword evidence="1" id="KW-0472">Membrane</keyword>
<evidence type="ECO:0000313" key="2">
    <source>
        <dbReference type="EMBL" id="ROQ89882.1"/>
    </source>
</evidence>
<keyword evidence="1" id="KW-0812">Transmembrane</keyword>
<organism evidence="2 3">
    <name type="scientific">Desulfosoma caldarium</name>
    <dbReference type="NCBI Taxonomy" id="610254"/>
    <lineage>
        <taxon>Bacteria</taxon>
        <taxon>Pseudomonadati</taxon>
        <taxon>Thermodesulfobacteriota</taxon>
        <taxon>Syntrophobacteria</taxon>
        <taxon>Syntrophobacterales</taxon>
        <taxon>Syntrophobacteraceae</taxon>
        <taxon>Desulfosoma</taxon>
    </lineage>
</organism>
<protein>
    <submittedName>
        <fullName evidence="2">Uncharacterized protein</fullName>
    </submittedName>
</protein>
<gene>
    <name evidence="2" type="ORF">EDC27_2998</name>
</gene>
<dbReference type="EMBL" id="RJVA01000016">
    <property type="protein sequence ID" value="ROQ89882.1"/>
    <property type="molecule type" value="Genomic_DNA"/>
</dbReference>
<comment type="caution">
    <text evidence="2">The sequence shown here is derived from an EMBL/GenBank/DDBJ whole genome shotgun (WGS) entry which is preliminary data.</text>
</comment>
<keyword evidence="1" id="KW-1133">Transmembrane helix</keyword>
<keyword evidence="3" id="KW-1185">Reference proteome</keyword>
<accession>A0A3N1UEQ3</accession>
<sequence length="128" mass="14074">MADLVDLVVFSWKYVVIGIGMALAVAGFYVWKATPLYAVKMLVRPGITAFDETGREIRSWNVGDVMDFFREDANRAFLPKSGPSQEFSTLHSAQGRSATTVTLTIDHTKSPASLTLTGRACIPTTTEW</sequence>
<feature type="transmembrane region" description="Helical" evidence="1">
    <location>
        <begin position="12"/>
        <end position="31"/>
    </location>
</feature>
<evidence type="ECO:0000256" key="1">
    <source>
        <dbReference type="SAM" id="Phobius"/>
    </source>
</evidence>
<proteinExistence type="predicted"/>
<evidence type="ECO:0000313" key="3">
    <source>
        <dbReference type="Proteomes" id="UP000276223"/>
    </source>
</evidence>